<organism evidence="2 3">
    <name type="scientific">Eumeta variegata</name>
    <name type="common">Bagworm moth</name>
    <name type="synonym">Eumeta japonica</name>
    <dbReference type="NCBI Taxonomy" id="151549"/>
    <lineage>
        <taxon>Eukaryota</taxon>
        <taxon>Metazoa</taxon>
        <taxon>Ecdysozoa</taxon>
        <taxon>Arthropoda</taxon>
        <taxon>Hexapoda</taxon>
        <taxon>Insecta</taxon>
        <taxon>Pterygota</taxon>
        <taxon>Neoptera</taxon>
        <taxon>Endopterygota</taxon>
        <taxon>Lepidoptera</taxon>
        <taxon>Glossata</taxon>
        <taxon>Ditrysia</taxon>
        <taxon>Tineoidea</taxon>
        <taxon>Psychidae</taxon>
        <taxon>Oiketicinae</taxon>
        <taxon>Eumeta</taxon>
    </lineage>
</organism>
<proteinExistence type="predicted"/>
<keyword evidence="1" id="KW-0732">Signal</keyword>
<evidence type="ECO:0008006" key="4">
    <source>
        <dbReference type="Google" id="ProtNLM"/>
    </source>
</evidence>
<keyword evidence="3" id="KW-1185">Reference proteome</keyword>
<dbReference type="EMBL" id="BGZK01000006">
    <property type="protein sequence ID" value="GBP00824.1"/>
    <property type="molecule type" value="Genomic_DNA"/>
</dbReference>
<evidence type="ECO:0000256" key="1">
    <source>
        <dbReference type="SAM" id="SignalP"/>
    </source>
</evidence>
<feature type="chain" id="PRO_5020023119" description="Secreted protein" evidence="1">
    <location>
        <begin position="22"/>
        <end position="97"/>
    </location>
</feature>
<dbReference type="AlphaFoldDB" id="A0A4C1SFN8"/>
<comment type="caution">
    <text evidence="2">The sequence shown here is derived from an EMBL/GenBank/DDBJ whole genome shotgun (WGS) entry which is preliminary data.</text>
</comment>
<sequence>MCVFLLTRYVVQWTLTWLAVTGEGGGGRRGARGGLAVRVLRPRRDSPPCRYLGNYTNLRRRTYCPRRSWTDRESNRERRSVITSVSYYTCLPCYRRH</sequence>
<evidence type="ECO:0000313" key="3">
    <source>
        <dbReference type="Proteomes" id="UP000299102"/>
    </source>
</evidence>
<feature type="signal peptide" evidence="1">
    <location>
        <begin position="1"/>
        <end position="21"/>
    </location>
</feature>
<evidence type="ECO:0000313" key="2">
    <source>
        <dbReference type="EMBL" id="GBP00824.1"/>
    </source>
</evidence>
<accession>A0A4C1SFN8</accession>
<name>A0A4C1SFN8_EUMVA</name>
<protein>
    <recommendedName>
        <fullName evidence="4">Secreted protein</fullName>
    </recommendedName>
</protein>
<reference evidence="2 3" key="1">
    <citation type="journal article" date="2019" name="Commun. Biol.">
        <title>The bagworm genome reveals a unique fibroin gene that provides high tensile strength.</title>
        <authorList>
            <person name="Kono N."/>
            <person name="Nakamura H."/>
            <person name="Ohtoshi R."/>
            <person name="Tomita M."/>
            <person name="Numata K."/>
            <person name="Arakawa K."/>
        </authorList>
    </citation>
    <scope>NUCLEOTIDE SEQUENCE [LARGE SCALE GENOMIC DNA]</scope>
</reference>
<dbReference type="Proteomes" id="UP000299102">
    <property type="component" value="Unassembled WGS sequence"/>
</dbReference>
<gene>
    <name evidence="2" type="ORF">EVAR_77019_1</name>
</gene>